<dbReference type="InterPro" id="IPR036890">
    <property type="entry name" value="HATPase_C_sf"/>
</dbReference>
<evidence type="ECO:0000313" key="12">
    <source>
        <dbReference type="EMBL" id="MFD2566726.1"/>
    </source>
</evidence>
<dbReference type="Gene3D" id="3.30.565.10">
    <property type="entry name" value="Histidine kinase-like ATPase, C-terminal domain"/>
    <property type="match status" value="1"/>
</dbReference>
<feature type="domain" description="Two component regulator three Y" evidence="10">
    <location>
        <begin position="704"/>
        <end position="765"/>
    </location>
</feature>
<protein>
    <recommendedName>
        <fullName evidence="2">histidine kinase</fullName>
        <ecNumber evidence="2">2.7.13.3</ecNumber>
    </recommendedName>
</protein>
<evidence type="ECO:0000256" key="5">
    <source>
        <dbReference type="ARBA" id="ARBA00022741"/>
    </source>
</evidence>
<feature type="signal peptide" evidence="9">
    <location>
        <begin position="1"/>
        <end position="18"/>
    </location>
</feature>
<reference evidence="13" key="1">
    <citation type="journal article" date="2019" name="Int. J. Syst. Evol. Microbiol.">
        <title>The Global Catalogue of Microorganisms (GCM) 10K type strain sequencing project: providing services to taxonomists for standard genome sequencing and annotation.</title>
        <authorList>
            <consortium name="The Broad Institute Genomics Platform"/>
            <consortium name="The Broad Institute Genome Sequencing Center for Infectious Disease"/>
            <person name="Wu L."/>
            <person name="Ma J."/>
        </authorList>
    </citation>
    <scope>NUCLEOTIDE SEQUENCE [LARGE SCALE GENOMIC DNA]</scope>
    <source>
        <strain evidence="13">KCTC 52127</strain>
    </source>
</reference>
<dbReference type="GO" id="GO:0016301">
    <property type="term" value="F:kinase activity"/>
    <property type="evidence" value="ECO:0007669"/>
    <property type="project" value="UniProtKB-KW"/>
</dbReference>
<dbReference type="InterPro" id="IPR015943">
    <property type="entry name" value="WD40/YVTN_repeat-like_dom_sf"/>
</dbReference>
<comment type="catalytic activity">
    <reaction evidence="1">
        <text>ATP + protein L-histidine = ADP + protein N-phospho-L-histidine.</text>
        <dbReference type="EC" id="2.7.13.3"/>
    </reaction>
</comment>
<name>A0ABW5LRG4_9FLAO</name>
<dbReference type="PANTHER" id="PTHR41523">
    <property type="entry name" value="TWO-COMPONENT SYSTEM SENSOR PROTEIN"/>
    <property type="match status" value="1"/>
</dbReference>
<dbReference type="EC" id="2.7.13.3" evidence="2"/>
<dbReference type="InterPro" id="IPR011123">
    <property type="entry name" value="Y_Y_Y"/>
</dbReference>
<feature type="transmembrane region" description="Helical" evidence="8">
    <location>
        <begin position="776"/>
        <end position="795"/>
    </location>
</feature>
<keyword evidence="4" id="KW-0808">Transferase</keyword>
<dbReference type="SUPFAM" id="SSF55874">
    <property type="entry name" value="ATPase domain of HSP90 chaperone/DNA topoisomerase II/histidine kinase"/>
    <property type="match status" value="1"/>
</dbReference>
<dbReference type="PANTHER" id="PTHR41523:SF8">
    <property type="entry name" value="ETHYLENE RESPONSE SENSOR PROTEIN"/>
    <property type="match status" value="1"/>
</dbReference>
<keyword evidence="8" id="KW-0812">Transmembrane</keyword>
<comment type="caution">
    <text evidence="12">The sequence shown here is derived from an EMBL/GenBank/DDBJ whole genome shotgun (WGS) entry which is preliminary data.</text>
</comment>
<keyword evidence="9" id="KW-0732">Signal</keyword>
<dbReference type="InterPro" id="IPR013783">
    <property type="entry name" value="Ig-like_fold"/>
</dbReference>
<keyword evidence="13" id="KW-1185">Reference proteome</keyword>
<evidence type="ECO:0000256" key="7">
    <source>
        <dbReference type="ARBA" id="ARBA00022840"/>
    </source>
</evidence>
<evidence type="ECO:0000256" key="9">
    <source>
        <dbReference type="SAM" id="SignalP"/>
    </source>
</evidence>
<gene>
    <name evidence="12" type="ORF">ACFSRZ_05045</name>
</gene>
<organism evidence="12 13">
    <name type="scientific">Pseudotenacibaculum haliotis</name>
    <dbReference type="NCBI Taxonomy" id="1862138"/>
    <lineage>
        <taxon>Bacteria</taxon>
        <taxon>Pseudomonadati</taxon>
        <taxon>Bacteroidota</taxon>
        <taxon>Flavobacteriia</taxon>
        <taxon>Flavobacteriales</taxon>
        <taxon>Flavobacteriaceae</taxon>
        <taxon>Pseudotenacibaculum</taxon>
    </lineage>
</organism>
<evidence type="ECO:0000256" key="3">
    <source>
        <dbReference type="ARBA" id="ARBA00022553"/>
    </source>
</evidence>
<keyword evidence="8" id="KW-1133">Transmembrane helix</keyword>
<feature type="chain" id="PRO_5045576532" description="histidine kinase" evidence="9">
    <location>
        <begin position="19"/>
        <end position="1009"/>
    </location>
</feature>
<sequence>MKRIVLLFFILTSLGSWSQKSNAFIDHRIIYTSSEGYNITEPTAAVYDELGWLWIVGNKAEQSEYLFEKKEIIIQRFDGVSFYDIALPNSGKEIVTAFLFNNGIHGLLFRADYKNAPSEIFHIDPKTLQFSKIENYQNLESKYGYHTSFILNNQLTLVHLGKDEVALIQIDDKEAKVTDRVSFTFNQGFNPARALSHEGTHTILTIMKGVNYIVNDKGKFVKELIPKDLPFVKNPEEIKLDFISYILTDDNQPVFYTVYGDPVFFKLDEENLTVKEYPPLSFIRKKHLHFNASNNHYYMTFEKKEEVSQLQMFDLNNNFELLETLEMDDYHIHAFKDMNKELLILYGNTIDRIVFNQNKIKTYLKGESIRTVKEISIDKYIVATDNKGLYELNTTTGEAEKIRFTYQGEEVFITEPREIINTKQGYIFNDKTNLYEVDRSYEIHEKYTHPLWLEVTFQFGDTIFKGGVHHLGIQRFSLQDKSYHFLGIGTQVREFATNGKSLFGISVNEGPFEYKNGKITFYVPEEEASNNFLSIFYDKKLGLLLSTKQGKIYSFDPQTKTFTLFYQDTIKASVVGMITDDSGILWMNTYAGITSYDPSTQEEKRYTKKDGVYELEGNRYSTYKDSKGNIFMGSFKGLSFFDPKELENEEKELKLKFTELSFFDTEESLWKAHNKPGFLNSVDEISLPSYNQRFSARVSFLDAVDAKNYNYRYRLVKESEKETAWNKLYLENEIVFSNLSAGTYTLQVEVLSSINKRIGKTLELQIVSQQIFYKTWWFFLIILLLIIGVFSYLFYQFKSKQKLYAANEIAMNEAKIKEAMMLEIHHRIKNNLQVVSGLLSLQAFDSKDKELKAKLQDSQGRIESIAGIHNILYKGDSQEAVVVEEYFNDIISYNKTLFTQEVAYNLSIAHVELSMDKAIPLALILNELINNSHKHAFDNTENPSIHVQFKEDKTSYTFLYVDSGTFKEKVGERISMGMKIISMMISQLKGKDSIQEEGSFQMELVFPKV</sequence>
<dbReference type="EMBL" id="JBHULH010000001">
    <property type="protein sequence ID" value="MFD2566726.1"/>
    <property type="molecule type" value="Genomic_DNA"/>
</dbReference>
<evidence type="ECO:0000313" key="13">
    <source>
        <dbReference type="Proteomes" id="UP001597508"/>
    </source>
</evidence>
<dbReference type="Pfam" id="PF07495">
    <property type="entry name" value="Y_Y_Y"/>
    <property type="match status" value="1"/>
</dbReference>
<evidence type="ECO:0000259" key="10">
    <source>
        <dbReference type="Pfam" id="PF07495"/>
    </source>
</evidence>
<keyword evidence="7" id="KW-0067">ATP-binding</keyword>
<evidence type="ECO:0000256" key="8">
    <source>
        <dbReference type="SAM" id="Phobius"/>
    </source>
</evidence>
<dbReference type="Gene3D" id="3.30.450.20">
    <property type="entry name" value="PAS domain"/>
    <property type="match status" value="1"/>
</dbReference>
<evidence type="ECO:0000256" key="4">
    <source>
        <dbReference type="ARBA" id="ARBA00022679"/>
    </source>
</evidence>
<proteinExistence type="predicted"/>
<feature type="domain" description="Signal transduction histidine kinase subgroup 2 dimerisation and phosphoacceptor" evidence="11">
    <location>
        <begin position="823"/>
        <end position="892"/>
    </location>
</feature>
<dbReference type="Proteomes" id="UP001597508">
    <property type="component" value="Unassembled WGS sequence"/>
</dbReference>
<keyword evidence="3" id="KW-0597">Phosphoprotein</keyword>
<evidence type="ECO:0000256" key="6">
    <source>
        <dbReference type="ARBA" id="ARBA00022777"/>
    </source>
</evidence>
<dbReference type="Pfam" id="PF07568">
    <property type="entry name" value="HisKA_2"/>
    <property type="match status" value="1"/>
</dbReference>
<evidence type="ECO:0000256" key="1">
    <source>
        <dbReference type="ARBA" id="ARBA00000085"/>
    </source>
</evidence>
<keyword evidence="8" id="KW-0472">Membrane</keyword>
<keyword evidence="6 12" id="KW-0418">Kinase</keyword>
<dbReference type="RefSeq" id="WP_379665430.1">
    <property type="nucleotide sequence ID" value="NZ_JBHULH010000001.1"/>
</dbReference>
<dbReference type="Gene3D" id="2.60.40.10">
    <property type="entry name" value="Immunoglobulins"/>
    <property type="match status" value="1"/>
</dbReference>
<keyword evidence="5" id="KW-0547">Nucleotide-binding</keyword>
<evidence type="ECO:0000256" key="2">
    <source>
        <dbReference type="ARBA" id="ARBA00012438"/>
    </source>
</evidence>
<accession>A0ABW5LRG4</accession>
<dbReference type="SUPFAM" id="SSF82171">
    <property type="entry name" value="DPP6 N-terminal domain-like"/>
    <property type="match status" value="1"/>
</dbReference>
<evidence type="ECO:0000259" key="11">
    <source>
        <dbReference type="Pfam" id="PF07568"/>
    </source>
</evidence>
<dbReference type="Gene3D" id="2.130.10.10">
    <property type="entry name" value="YVTN repeat-like/Quinoprotein amine dehydrogenase"/>
    <property type="match status" value="1"/>
</dbReference>
<dbReference type="InterPro" id="IPR011495">
    <property type="entry name" value="Sig_transdc_His_kin_sub2_dim/P"/>
</dbReference>